<reference evidence="3 4" key="1">
    <citation type="submission" date="2020-11" db="EMBL/GenBank/DDBJ databases">
        <title>Treponema Peruensis nv. sp., first commensal Treponema isolated from human feces.</title>
        <authorList>
            <person name="Belkhou C."/>
            <person name="Raes J."/>
        </authorList>
    </citation>
    <scope>NUCLEOTIDE SEQUENCE [LARGE SCALE GENOMIC DNA]</scope>
    <source>
        <strain evidence="3 4">RCC2812</strain>
    </source>
</reference>
<dbReference type="RefSeq" id="WP_198443229.1">
    <property type="nucleotide sequence ID" value="NZ_CBCSHE010000018.1"/>
</dbReference>
<name>A0A7T3REP9_9SPIR</name>
<organism evidence="3 4">
    <name type="scientific">Treponema peruense</name>
    <dbReference type="NCBI Taxonomy" id="2787628"/>
    <lineage>
        <taxon>Bacteria</taxon>
        <taxon>Pseudomonadati</taxon>
        <taxon>Spirochaetota</taxon>
        <taxon>Spirochaetia</taxon>
        <taxon>Spirochaetales</taxon>
        <taxon>Treponemataceae</taxon>
        <taxon>Treponema</taxon>
    </lineage>
</organism>
<evidence type="ECO:0000313" key="3">
    <source>
        <dbReference type="EMBL" id="QQA01685.1"/>
    </source>
</evidence>
<keyword evidence="4" id="KW-1185">Reference proteome</keyword>
<gene>
    <name evidence="3" type="ORF">IWA51_03480</name>
</gene>
<evidence type="ECO:0000256" key="1">
    <source>
        <dbReference type="SAM" id="Coils"/>
    </source>
</evidence>
<feature type="coiled-coil region" evidence="1">
    <location>
        <begin position="91"/>
        <end position="118"/>
    </location>
</feature>
<feature type="region of interest" description="Disordered" evidence="2">
    <location>
        <begin position="127"/>
        <end position="151"/>
    </location>
</feature>
<protein>
    <submittedName>
        <fullName evidence="3">Uncharacterized protein</fullName>
    </submittedName>
</protein>
<evidence type="ECO:0000313" key="4">
    <source>
        <dbReference type="Proteomes" id="UP000595224"/>
    </source>
</evidence>
<sequence length="151" mass="17422">MDLKEYKKPSHVYAKSFELNGKNKAVQSIVVAIEDENVSISTHQRDINNVVNKMKNARQLIYISDEIGQVIERITVNPTRVNIVPPTLNISQSQEKSIELLKKENERLRQENLCLGKQLQKITFQQFQEKSSNEKGKSQSNNKDIDFHRGK</sequence>
<accession>A0A7T3REP9</accession>
<evidence type="ECO:0000256" key="2">
    <source>
        <dbReference type="SAM" id="MobiDB-lite"/>
    </source>
</evidence>
<dbReference type="Proteomes" id="UP000595224">
    <property type="component" value="Chromosome"/>
</dbReference>
<dbReference type="KEGG" id="tper:IWA51_03480"/>
<feature type="compositionally biased region" description="Basic and acidic residues" evidence="2">
    <location>
        <begin position="131"/>
        <end position="151"/>
    </location>
</feature>
<dbReference type="EMBL" id="CP064936">
    <property type="protein sequence ID" value="QQA01685.1"/>
    <property type="molecule type" value="Genomic_DNA"/>
</dbReference>
<dbReference type="AlphaFoldDB" id="A0A7T3REP9"/>
<keyword evidence="1" id="KW-0175">Coiled coil</keyword>
<proteinExistence type="predicted"/>